<dbReference type="RefSeq" id="WP_006822503.1">
    <property type="nucleotide sequence ID" value="NZ_CP004350.1"/>
</dbReference>
<evidence type="ECO:0000313" key="3">
    <source>
        <dbReference type="EMBL" id="AHI21227.1"/>
    </source>
</evidence>
<feature type="region of interest" description="Disordered" evidence="1">
    <location>
        <begin position="42"/>
        <end position="65"/>
    </location>
</feature>
<proteinExistence type="predicted"/>
<dbReference type="GeneID" id="82878767"/>
<evidence type="ECO:0000256" key="1">
    <source>
        <dbReference type="SAM" id="MobiDB-lite"/>
    </source>
</evidence>
<feature type="transmembrane region" description="Helical" evidence="2">
    <location>
        <begin position="6"/>
        <end position="27"/>
    </location>
</feature>
<name>A0ABM5PT32_9CORY</name>
<keyword evidence="2" id="KW-0472">Membrane</keyword>
<sequence length="65" mass="7268">MIASVIFSILNLVITVAIPIILVWMALTLRSINKKLETQRENVNTQTYQEQTPVAQPAGQSTDQQ</sequence>
<protein>
    <recommendedName>
        <fullName evidence="5">Secreted protein</fullName>
    </recommendedName>
</protein>
<accession>A0ABM5PT32</accession>
<keyword evidence="2" id="KW-0812">Transmembrane</keyword>
<evidence type="ECO:0000313" key="4">
    <source>
        <dbReference type="Proteomes" id="UP000019226"/>
    </source>
</evidence>
<dbReference type="Proteomes" id="UP000019226">
    <property type="component" value="Chromosome"/>
</dbReference>
<dbReference type="EMBL" id="CP004350">
    <property type="protein sequence ID" value="AHI21227.1"/>
    <property type="molecule type" value="Genomic_DNA"/>
</dbReference>
<keyword evidence="2" id="KW-1133">Transmembrane helix</keyword>
<evidence type="ECO:0000256" key="2">
    <source>
        <dbReference type="SAM" id="Phobius"/>
    </source>
</evidence>
<reference evidence="4" key="1">
    <citation type="submission" date="2013-02" db="EMBL/GenBank/DDBJ databases">
        <title>The complete genome sequence of Corynebacterium casei LMG S-19264 (=DSM 44701).</title>
        <authorList>
            <person name="Ruckert C."/>
            <person name="Albersmeier A."/>
            <person name="Kalinowski J."/>
        </authorList>
    </citation>
    <scope>NUCLEOTIDE SEQUENCE [LARGE SCALE GENOMIC DNA]</scope>
    <source>
        <strain evidence="4">LMG S-19264</strain>
    </source>
</reference>
<evidence type="ECO:0008006" key="5">
    <source>
        <dbReference type="Google" id="ProtNLM"/>
    </source>
</evidence>
<organism evidence="3 4">
    <name type="scientific">Corynebacterium casei LMG S-19264</name>
    <dbReference type="NCBI Taxonomy" id="1285583"/>
    <lineage>
        <taxon>Bacteria</taxon>
        <taxon>Bacillati</taxon>
        <taxon>Actinomycetota</taxon>
        <taxon>Actinomycetes</taxon>
        <taxon>Mycobacteriales</taxon>
        <taxon>Corynebacteriaceae</taxon>
        <taxon>Corynebacterium</taxon>
    </lineage>
</organism>
<gene>
    <name evidence="3" type="ORF">CCASEI_13385</name>
</gene>
<keyword evidence="4" id="KW-1185">Reference proteome</keyword>